<organism evidence="2">
    <name type="scientific">candidate division TA06 bacterium ADurb.Bin417</name>
    <dbReference type="NCBI Taxonomy" id="1852828"/>
    <lineage>
        <taxon>Bacteria</taxon>
        <taxon>Bacteria division TA06</taxon>
    </lineage>
</organism>
<evidence type="ECO:0008006" key="3">
    <source>
        <dbReference type="Google" id="ProtNLM"/>
    </source>
</evidence>
<feature type="signal peptide" evidence="1">
    <location>
        <begin position="1"/>
        <end position="23"/>
    </location>
</feature>
<dbReference type="Gene3D" id="3.20.20.140">
    <property type="entry name" value="Metal-dependent hydrolases"/>
    <property type="match status" value="1"/>
</dbReference>
<keyword evidence="1" id="KW-0732">Signal</keyword>
<protein>
    <recommendedName>
        <fullName evidence="3">Polymerase/histidinol phosphatase N-terminal domain-containing protein</fullName>
    </recommendedName>
</protein>
<sequence>MRILKVLAAGLLLAAVLAGYARAGELQWFMGNTHVHTTLGDGDSPPETVVQWYHDHGYNFLVLSEHNFFIDPATVKLPEKKRSDFILVPGEELTGK</sequence>
<name>A0A1V5M962_UNCT6</name>
<comment type="caution">
    <text evidence="2">The sequence shown here is derived from an EMBL/GenBank/DDBJ whole genome shotgun (WGS) entry which is preliminary data.</text>
</comment>
<gene>
    <name evidence="2" type="ORF">BWY73_01450</name>
</gene>
<accession>A0A1V5M962</accession>
<proteinExistence type="predicted"/>
<dbReference type="SUPFAM" id="SSF89550">
    <property type="entry name" value="PHP domain-like"/>
    <property type="match status" value="1"/>
</dbReference>
<dbReference type="Proteomes" id="UP000485484">
    <property type="component" value="Unassembled WGS sequence"/>
</dbReference>
<dbReference type="EMBL" id="MWAK01000336">
    <property type="protein sequence ID" value="OPZ89722.1"/>
    <property type="molecule type" value="Genomic_DNA"/>
</dbReference>
<dbReference type="InterPro" id="IPR016195">
    <property type="entry name" value="Pol/histidinol_Pase-like"/>
</dbReference>
<reference evidence="2" key="1">
    <citation type="submission" date="2017-02" db="EMBL/GenBank/DDBJ databases">
        <title>Delving into the versatile metabolic prowess of the omnipresent phylum Bacteroidetes.</title>
        <authorList>
            <person name="Nobu M.K."/>
            <person name="Mei R."/>
            <person name="Narihiro T."/>
            <person name="Kuroda K."/>
            <person name="Liu W.-T."/>
        </authorList>
    </citation>
    <scope>NUCLEOTIDE SEQUENCE</scope>
    <source>
        <strain evidence="2">ADurb.Bin417</strain>
    </source>
</reference>
<evidence type="ECO:0000313" key="2">
    <source>
        <dbReference type="EMBL" id="OPZ89722.1"/>
    </source>
</evidence>
<dbReference type="AlphaFoldDB" id="A0A1V5M962"/>
<evidence type="ECO:0000256" key="1">
    <source>
        <dbReference type="SAM" id="SignalP"/>
    </source>
</evidence>
<feature type="chain" id="PRO_5013025678" description="Polymerase/histidinol phosphatase N-terminal domain-containing protein" evidence="1">
    <location>
        <begin position="24"/>
        <end position="96"/>
    </location>
</feature>